<name>A0A1B6EDX3_9HEMI</name>
<protein>
    <recommendedName>
        <fullName evidence="3">beta-N-acetylhexosaminidase</fullName>
        <ecNumber evidence="3">3.2.1.52</ecNumber>
    </recommendedName>
</protein>
<feature type="non-terminal residue" evidence="9">
    <location>
        <position position="1"/>
    </location>
</feature>
<dbReference type="CDD" id="cd06565">
    <property type="entry name" value="GH20_GcnA-like"/>
    <property type="match status" value="1"/>
</dbReference>
<comment type="catalytic activity">
    <reaction evidence="1">
        <text>Hydrolysis of terminal non-reducing N-acetyl-D-hexosamine residues in N-acetyl-beta-D-hexosaminides.</text>
        <dbReference type="EC" id="3.2.1.52"/>
    </reaction>
</comment>
<dbReference type="EMBL" id="GEDC01001162">
    <property type="protein sequence ID" value="JAS36136.1"/>
    <property type="molecule type" value="Transcribed_RNA"/>
</dbReference>
<dbReference type="Gene3D" id="3.20.20.80">
    <property type="entry name" value="Glycosidases"/>
    <property type="match status" value="1"/>
</dbReference>
<organism evidence="9">
    <name type="scientific">Clastoptera arizonana</name>
    <name type="common">Arizona spittle bug</name>
    <dbReference type="NCBI Taxonomy" id="38151"/>
    <lineage>
        <taxon>Eukaryota</taxon>
        <taxon>Metazoa</taxon>
        <taxon>Ecdysozoa</taxon>
        <taxon>Arthropoda</taxon>
        <taxon>Hexapoda</taxon>
        <taxon>Insecta</taxon>
        <taxon>Pterygota</taxon>
        <taxon>Neoptera</taxon>
        <taxon>Paraneoptera</taxon>
        <taxon>Hemiptera</taxon>
        <taxon>Auchenorrhyncha</taxon>
        <taxon>Cercopoidea</taxon>
        <taxon>Clastopteridae</taxon>
        <taxon>Clastoptera</taxon>
    </lineage>
</organism>
<keyword evidence="5" id="KW-0175">Coiled coil</keyword>
<reference evidence="9" key="1">
    <citation type="submission" date="2015-12" db="EMBL/GenBank/DDBJ databases">
        <title>De novo transcriptome assembly of four potential Pierce s Disease insect vectors from Arizona vineyards.</title>
        <authorList>
            <person name="Tassone E.E."/>
        </authorList>
    </citation>
    <scope>NUCLEOTIDE SEQUENCE</scope>
</reference>
<feature type="region of interest" description="Disordered" evidence="6">
    <location>
        <begin position="37"/>
        <end position="63"/>
    </location>
</feature>
<proteinExistence type="inferred from homology"/>
<dbReference type="Pfam" id="PF00728">
    <property type="entry name" value="Glyco_hydro_20"/>
    <property type="match status" value="1"/>
</dbReference>
<accession>A0A1B6EDX3</accession>
<evidence type="ECO:0000256" key="2">
    <source>
        <dbReference type="ARBA" id="ARBA00006285"/>
    </source>
</evidence>
<evidence type="ECO:0000256" key="4">
    <source>
        <dbReference type="ARBA" id="ARBA00022801"/>
    </source>
</evidence>
<evidence type="ECO:0000256" key="1">
    <source>
        <dbReference type="ARBA" id="ARBA00001231"/>
    </source>
</evidence>
<dbReference type="PANTHER" id="PTHR21040">
    <property type="entry name" value="BCDNA.GH04120"/>
    <property type="match status" value="1"/>
</dbReference>
<evidence type="ECO:0000256" key="5">
    <source>
        <dbReference type="SAM" id="Coils"/>
    </source>
</evidence>
<feature type="chain" id="PRO_5008582012" description="beta-N-acetylhexosaminidase" evidence="7">
    <location>
        <begin position="28"/>
        <end position="541"/>
    </location>
</feature>
<dbReference type="GO" id="GO:0005975">
    <property type="term" value="P:carbohydrate metabolic process"/>
    <property type="evidence" value="ECO:0007669"/>
    <property type="project" value="InterPro"/>
</dbReference>
<dbReference type="SUPFAM" id="SSF51445">
    <property type="entry name" value="(Trans)glycosidases"/>
    <property type="match status" value="1"/>
</dbReference>
<dbReference type="InterPro" id="IPR015883">
    <property type="entry name" value="Glyco_hydro_20_cat"/>
</dbReference>
<keyword evidence="7" id="KW-0732">Signal</keyword>
<comment type="similarity">
    <text evidence="2">Belongs to the glycosyl hydrolase 20 family.</text>
</comment>
<dbReference type="GO" id="GO:0004563">
    <property type="term" value="F:beta-N-acetylhexosaminidase activity"/>
    <property type="evidence" value="ECO:0007669"/>
    <property type="project" value="UniProtKB-EC"/>
</dbReference>
<evidence type="ECO:0000313" key="9">
    <source>
        <dbReference type="EMBL" id="JAS36136.1"/>
    </source>
</evidence>
<dbReference type="InterPro" id="IPR017853">
    <property type="entry name" value="GH"/>
</dbReference>
<dbReference type="AlphaFoldDB" id="A0A1B6EDX3"/>
<gene>
    <name evidence="9" type="ORF">g.325</name>
</gene>
<feature type="signal peptide" evidence="7">
    <location>
        <begin position="1"/>
        <end position="27"/>
    </location>
</feature>
<feature type="domain" description="Glycoside hydrolase family 20 catalytic" evidence="8">
    <location>
        <begin position="122"/>
        <end position="267"/>
    </location>
</feature>
<evidence type="ECO:0000256" key="3">
    <source>
        <dbReference type="ARBA" id="ARBA00012663"/>
    </source>
</evidence>
<dbReference type="InterPro" id="IPR038901">
    <property type="entry name" value="HEXDC-like"/>
</dbReference>
<dbReference type="PANTHER" id="PTHR21040:SF13">
    <property type="entry name" value="BETA-N-ACETYLHEXOSAMINIDASE"/>
    <property type="match status" value="1"/>
</dbReference>
<evidence type="ECO:0000256" key="6">
    <source>
        <dbReference type="SAM" id="MobiDB-lite"/>
    </source>
</evidence>
<feature type="coiled-coil region" evidence="5">
    <location>
        <begin position="469"/>
        <end position="496"/>
    </location>
</feature>
<evidence type="ECO:0000256" key="7">
    <source>
        <dbReference type="SAM" id="SignalP"/>
    </source>
</evidence>
<keyword evidence="4" id="KW-0378">Hydrolase</keyword>
<dbReference type="EC" id="3.2.1.52" evidence="3"/>
<evidence type="ECO:0000259" key="8">
    <source>
        <dbReference type="Pfam" id="PF00728"/>
    </source>
</evidence>
<sequence length="541" mass="62351">LIMFTTRISRYKCIFLLSFLLYQSTLSEVNKNDFSVKSEDSNEDLSENHSLKQESLENNGDETKSDMYSFSGLRIVHLDLKGAPPKVSYLADFLPLIKRLGATGVIIEYEDMFPYTQLDIAATNSYSKTDIEGILKICEENELEVIPLIQTFGHLEFFLKLEKFKEIREIGKYPQVVCPTKNATMDVLKVMIDEIIALHPNSRYIHIGCDEVYHLGRCYSCVKAMVREKWSRKQLFLNHVATLARYIHDKYPDVTTLTWDDEFRKISLQELTESGIGSLVEPVIWKYTPNIKQFLPDKMWDKYSTVFKNVWIASAFKGATGPSKYVTDISYHLENHKAWMKLTSKHRNKTNIKGIILTGWQRYDHFSILCELLPVGLPSLATNLIYLSLNNIKIDELSQKVGAILNCGPGFLRSNIGSRCGFPGAEIYEGAVKLHNLNDEIKHMMEANVAKGWFSDYNIEVGISNPSHVEEATFELDRFVIELDILEQELIKEMNNVYNSDTINEWVESNIKPIMKTLKTMSNNRERFLAKQVWNKRPFIQ</sequence>